<dbReference type="EMBL" id="JADWDJ010000003">
    <property type="protein sequence ID" value="KAG5282796.1"/>
    <property type="molecule type" value="Genomic_DNA"/>
</dbReference>
<reference evidence="6" key="1">
    <citation type="submission" date="2020-10" db="EMBL/GenBank/DDBJ databases">
        <title>Chromosome-scale genome assembly of the Allis shad, Alosa alosa.</title>
        <authorList>
            <person name="Margot Z."/>
            <person name="Christophe K."/>
            <person name="Cabau C."/>
            <person name="Louis A."/>
            <person name="Berthelot C."/>
            <person name="Parey E."/>
            <person name="Roest Crollius H."/>
            <person name="Montfort J."/>
            <person name="Robinson-Rechavi M."/>
            <person name="Bucao C."/>
            <person name="Bouchez O."/>
            <person name="Gislard M."/>
            <person name="Lluch J."/>
            <person name="Milhes M."/>
            <person name="Lampietro C."/>
            <person name="Lopez Roques C."/>
            <person name="Donnadieu C."/>
            <person name="Braasch I."/>
            <person name="Desvignes T."/>
            <person name="Postlethwait J."/>
            <person name="Bobe J."/>
            <person name="Guiguen Y."/>
        </authorList>
    </citation>
    <scope>NUCLEOTIDE SEQUENCE</scope>
    <source>
        <strain evidence="6">M-15738</strain>
        <tissue evidence="6">Blood</tissue>
    </source>
</reference>
<accession>A0AAV6H9Z3</accession>
<comment type="similarity">
    <text evidence="2">Belongs to the RRP1 family.</text>
</comment>
<name>A0AAV6H9Z3_9TELE</name>
<gene>
    <name evidence="6" type="ORF">AALO_G00034680</name>
</gene>
<dbReference type="GO" id="GO:0030688">
    <property type="term" value="C:preribosome, small subunit precursor"/>
    <property type="evidence" value="ECO:0007669"/>
    <property type="project" value="InterPro"/>
</dbReference>
<dbReference type="Proteomes" id="UP000823561">
    <property type="component" value="Chromosome 3"/>
</dbReference>
<evidence type="ECO:0000256" key="5">
    <source>
        <dbReference type="SAM" id="MobiDB-lite"/>
    </source>
</evidence>
<keyword evidence="4" id="KW-0539">Nucleus</keyword>
<evidence type="ECO:0000313" key="7">
    <source>
        <dbReference type="Proteomes" id="UP000823561"/>
    </source>
</evidence>
<comment type="caution">
    <text evidence="6">The sequence shown here is derived from an EMBL/GenBank/DDBJ whole genome shotgun (WGS) entry which is preliminary data.</text>
</comment>
<dbReference type="GO" id="GO:0006364">
    <property type="term" value="P:rRNA processing"/>
    <property type="evidence" value="ECO:0007669"/>
    <property type="project" value="UniProtKB-KW"/>
</dbReference>
<feature type="compositionally biased region" description="Acidic residues" evidence="5">
    <location>
        <begin position="355"/>
        <end position="368"/>
    </location>
</feature>
<dbReference type="PANTHER" id="PTHR13026">
    <property type="entry name" value="NNP-1 PROTEIN NOVEL NUCLEAR PROTEIN 1 NOP52"/>
    <property type="match status" value="1"/>
</dbReference>
<sequence>MALEQEPEVLLAQKLAANERTVRTKAFKKLRKYVRSRSQVPGGGFTEEELLKVWKGLFYCLWMQDKPLLQEELSEQISGLLHSFQNTNTQLLYVETFLQTVKREWNGIDRLRMDKFFQLVRFVFRQVFETLKRNDWEESLCGRVLQLISAQLLDGSAPSGLLLHVLDLYLTELGLVGAEQLTADQNLSFIEPFCRTAAKTKDRVLLQAICSSVFGQIVEQAPFAVVDLLKELKTQQGEEPDSGQASEGEESPQSSAPSNSKVKTPKDKKTSSLKASKKEKLDEDEEEDDKLLDDDLDLADDEDVGPVLQFNFGAVADRLFQLASKTNTATHNRTKLYKLVKTFRDLSEGVFPQDEGPEAVSTDEDDDEFRSRRKRKKKQRRGEEAEDTPPKRKKEEAAEEGRFRVHFLSEFISSQASFLQRKGSSHFTVKGKESDVWTKKITRQQSSGSRTAAPS</sequence>
<proteinExistence type="inferred from homology"/>
<evidence type="ECO:0000256" key="1">
    <source>
        <dbReference type="ARBA" id="ARBA00004123"/>
    </source>
</evidence>
<evidence type="ECO:0000256" key="4">
    <source>
        <dbReference type="ARBA" id="ARBA00023242"/>
    </source>
</evidence>
<dbReference type="GO" id="GO:0005634">
    <property type="term" value="C:nucleus"/>
    <property type="evidence" value="ECO:0007669"/>
    <property type="project" value="UniProtKB-SubCell"/>
</dbReference>
<feature type="compositionally biased region" description="Basic residues" evidence="5">
    <location>
        <begin position="371"/>
        <end position="380"/>
    </location>
</feature>
<protein>
    <submittedName>
        <fullName evidence="6">Uncharacterized protein</fullName>
    </submittedName>
</protein>
<feature type="region of interest" description="Disordered" evidence="5">
    <location>
        <begin position="348"/>
        <end position="399"/>
    </location>
</feature>
<evidence type="ECO:0000256" key="2">
    <source>
        <dbReference type="ARBA" id="ARBA00006374"/>
    </source>
</evidence>
<dbReference type="Pfam" id="PF05997">
    <property type="entry name" value="Nop52"/>
    <property type="match status" value="1"/>
</dbReference>
<feature type="compositionally biased region" description="Basic and acidic residues" evidence="5">
    <location>
        <begin position="264"/>
        <end position="281"/>
    </location>
</feature>
<feature type="region of interest" description="Disordered" evidence="5">
    <location>
        <begin position="234"/>
        <end position="289"/>
    </location>
</feature>
<comment type="subcellular location">
    <subcellularLocation>
        <location evidence="1">Nucleus</location>
    </subcellularLocation>
</comment>
<keyword evidence="7" id="KW-1185">Reference proteome</keyword>
<evidence type="ECO:0000313" key="6">
    <source>
        <dbReference type="EMBL" id="KAG5282796.1"/>
    </source>
</evidence>
<dbReference type="InterPro" id="IPR010301">
    <property type="entry name" value="RRP1"/>
</dbReference>
<dbReference type="AlphaFoldDB" id="A0AAV6H9Z3"/>
<feature type="compositionally biased region" description="Basic and acidic residues" evidence="5">
    <location>
        <begin position="388"/>
        <end position="399"/>
    </location>
</feature>
<dbReference type="PANTHER" id="PTHR13026:SF0">
    <property type="entry name" value="RIBOSOMAL RNA PROCESSING 1B"/>
    <property type="match status" value="1"/>
</dbReference>
<keyword evidence="3" id="KW-0698">rRNA processing</keyword>
<feature type="compositionally biased region" description="Polar residues" evidence="5">
    <location>
        <begin position="251"/>
        <end position="262"/>
    </location>
</feature>
<evidence type="ECO:0000256" key="3">
    <source>
        <dbReference type="ARBA" id="ARBA00022552"/>
    </source>
</evidence>
<organism evidence="6 7">
    <name type="scientific">Alosa alosa</name>
    <name type="common">allis shad</name>
    <dbReference type="NCBI Taxonomy" id="278164"/>
    <lineage>
        <taxon>Eukaryota</taxon>
        <taxon>Metazoa</taxon>
        <taxon>Chordata</taxon>
        <taxon>Craniata</taxon>
        <taxon>Vertebrata</taxon>
        <taxon>Euteleostomi</taxon>
        <taxon>Actinopterygii</taxon>
        <taxon>Neopterygii</taxon>
        <taxon>Teleostei</taxon>
        <taxon>Clupei</taxon>
        <taxon>Clupeiformes</taxon>
        <taxon>Clupeoidei</taxon>
        <taxon>Clupeidae</taxon>
        <taxon>Alosa</taxon>
    </lineage>
</organism>